<dbReference type="InterPro" id="IPR036259">
    <property type="entry name" value="MFS_trans_sf"/>
</dbReference>
<gene>
    <name evidence="3" type="ORF">HPB48_026047</name>
</gene>
<evidence type="ECO:0000256" key="1">
    <source>
        <dbReference type="SAM" id="MobiDB-lite"/>
    </source>
</evidence>
<dbReference type="SUPFAM" id="SSF103473">
    <property type="entry name" value="MFS general substrate transporter"/>
    <property type="match status" value="1"/>
</dbReference>
<comment type="caution">
    <text evidence="3">The sequence shown here is derived from an EMBL/GenBank/DDBJ whole genome shotgun (WGS) entry which is preliminary data.</text>
</comment>
<feature type="transmembrane region" description="Helical" evidence="2">
    <location>
        <begin position="37"/>
        <end position="60"/>
    </location>
</feature>
<dbReference type="EMBL" id="JABSTR010001512">
    <property type="protein sequence ID" value="KAH9384064.1"/>
    <property type="molecule type" value="Genomic_DNA"/>
</dbReference>
<accession>A0A9J6HB30</accession>
<reference evidence="3 4" key="1">
    <citation type="journal article" date="2020" name="Cell">
        <title>Large-Scale Comparative Analyses of Tick Genomes Elucidate Their Genetic Diversity and Vector Capacities.</title>
        <authorList>
            <consortium name="Tick Genome and Microbiome Consortium (TIGMIC)"/>
            <person name="Jia N."/>
            <person name="Wang J."/>
            <person name="Shi W."/>
            <person name="Du L."/>
            <person name="Sun Y."/>
            <person name="Zhan W."/>
            <person name="Jiang J.F."/>
            <person name="Wang Q."/>
            <person name="Zhang B."/>
            <person name="Ji P."/>
            <person name="Bell-Sakyi L."/>
            <person name="Cui X.M."/>
            <person name="Yuan T.T."/>
            <person name="Jiang B.G."/>
            <person name="Yang W.F."/>
            <person name="Lam T.T."/>
            <person name="Chang Q.C."/>
            <person name="Ding S.J."/>
            <person name="Wang X.J."/>
            <person name="Zhu J.G."/>
            <person name="Ruan X.D."/>
            <person name="Zhao L."/>
            <person name="Wei J.T."/>
            <person name="Ye R.Z."/>
            <person name="Que T.C."/>
            <person name="Du C.H."/>
            <person name="Zhou Y.H."/>
            <person name="Cheng J.X."/>
            <person name="Dai P.F."/>
            <person name="Guo W.B."/>
            <person name="Han X.H."/>
            <person name="Huang E.J."/>
            <person name="Li L.F."/>
            <person name="Wei W."/>
            <person name="Gao Y.C."/>
            <person name="Liu J.Z."/>
            <person name="Shao H.Z."/>
            <person name="Wang X."/>
            <person name="Wang C.C."/>
            <person name="Yang T.C."/>
            <person name="Huo Q.B."/>
            <person name="Li W."/>
            <person name="Chen H.Y."/>
            <person name="Chen S.E."/>
            <person name="Zhou L.G."/>
            <person name="Ni X.B."/>
            <person name="Tian J.H."/>
            <person name="Sheng Y."/>
            <person name="Liu T."/>
            <person name="Pan Y.S."/>
            <person name="Xia L.Y."/>
            <person name="Li J."/>
            <person name="Zhao F."/>
            <person name="Cao W.C."/>
        </authorList>
    </citation>
    <scope>NUCLEOTIDE SEQUENCE [LARGE SCALE GENOMIC DNA]</scope>
    <source>
        <strain evidence="3">HaeL-2018</strain>
    </source>
</reference>
<feature type="compositionally biased region" description="Basic residues" evidence="1">
    <location>
        <begin position="181"/>
        <end position="197"/>
    </location>
</feature>
<dbReference type="Proteomes" id="UP000821853">
    <property type="component" value="Unassembled WGS sequence"/>
</dbReference>
<protein>
    <submittedName>
        <fullName evidence="3">Uncharacterized protein</fullName>
    </submittedName>
</protein>
<keyword evidence="2" id="KW-0472">Membrane</keyword>
<feature type="compositionally biased region" description="Basic and acidic residues" evidence="1">
    <location>
        <begin position="166"/>
        <end position="175"/>
    </location>
</feature>
<proteinExistence type="predicted"/>
<evidence type="ECO:0000256" key="2">
    <source>
        <dbReference type="SAM" id="Phobius"/>
    </source>
</evidence>
<sequence length="197" mass="21828">MPTSTKPWFEEATYVVLETLFYSAICWYMRRNGYRHALWLSLILLCVFWALFVVLNFVGYPRVVSHLTRLAQLATHSGVTVNYCYTAEAFPAAARAKGFFFSAFIGRLGGLLATLNATEPGQNNDYAGPHGLCLACATDSGWCPVAAGTRLLQERENETSGIPGSNEREAEEGNDKASLSPRKKSTKTRIRSPRPLQ</sequence>
<dbReference type="AlphaFoldDB" id="A0A9J6HB30"/>
<organism evidence="3 4">
    <name type="scientific">Haemaphysalis longicornis</name>
    <name type="common">Bush tick</name>
    <dbReference type="NCBI Taxonomy" id="44386"/>
    <lineage>
        <taxon>Eukaryota</taxon>
        <taxon>Metazoa</taxon>
        <taxon>Ecdysozoa</taxon>
        <taxon>Arthropoda</taxon>
        <taxon>Chelicerata</taxon>
        <taxon>Arachnida</taxon>
        <taxon>Acari</taxon>
        <taxon>Parasitiformes</taxon>
        <taxon>Ixodida</taxon>
        <taxon>Ixodoidea</taxon>
        <taxon>Ixodidae</taxon>
        <taxon>Haemaphysalinae</taxon>
        <taxon>Haemaphysalis</taxon>
    </lineage>
</organism>
<dbReference type="Gene3D" id="1.20.1250.20">
    <property type="entry name" value="MFS general substrate transporter like domains"/>
    <property type="match status" value="1"/>
</dbReference>
<evidence type="ECO:0000313" key="3">
    <source>
        <dbReference type="EMBL" id="KAH9384064.1"/>
    </source>
</evidence>
<keyword evidence="2" id="KW-1133">Transmembrane helix</keyword>
<keyword evidence="2" id="KW-0812">Transmembrane</keyword>
<dbReference type="VEuPathDB" id="VectorBase:HLOH_044540"/>
<evidence type="ECO:0000313" key="4">
    <source>
        <dbReference type="Proteomes" id="UP000821853"/>
    </source>
</evidence>
<name>A0A9J6HB30_HAELO</name>
<keyword evidence="4" id="KW-1185">Reference proteome</keyword>
<feature type="region of interest" description="Disordered" evidence="1">
    <location>
        <begin position="154"/>
        <end position="197"/>
    </location>
</feature>